<feature type="compositionally biased region" description="Low complexity" evidence="1">
    <location>
        <begin position="181"/>
        <end position="190"/>
    </location>
</feature>
<dbReference type="GO" id="GO:0005737">
    <property type="term" value="C:cytoplasm"/>
    <property type="evidence" value="ECO:0007669"/>
    <property type="project" value="InterPro"/>
</dbReference>
<accession>A0A7J7FHC6</accession>
<dbReference type="InterPro" id="IPR024784">
    <property type="entry name" value="TORC_M"/>
</dbReference>
<name>A0A7J7FHC6_DICBM</name>
<dbReference type="Pfam" id="PF12885">
    <property type="entry name" value="TORC_M"/>
    <property type="match status" value="1"/>
</dbReference>
<evidence type="ECO:0000313" key="4">
    <source>
        <dbReference type="EMBL" id="KAF5927308.1"/>
    </source>
</evidence>
<reference evidence="4 5" key="1">
    <citation type="journal article" date="2020" name="Mol. Biol. Evol.">
        <title>Interspecific Gene Flow and the Evolution of Specialization in Black and White Rhinoceros.</title>
        <authorList>
            <person name="Moodley Y."/>
            <person name="Westbury M.V."/>
            <person name="Russo I.M."/>
            <person name="Gopalakrishnan S."/>
            <person name="Rakotoarivelo A."/>
            <person name="Olsen R.A."/>
            <person name="Prost S."/>
            <person name="Tunstall T."/>
            <person name="Ryder O.A."/>
            <person name="Dalen L."/>
            <person name="Bruford M.W."/>
        </authorList>
    </citation>
    <scope>NUCLEOTIDE SEQUENCE [LARGE SCALE GENOMIC DNA]</scope>
    <source>
        <strain evidence="4">SBR-YM</strain>
        <tissue evidence="4">Skin</tissue>
    </source>
</reference>
<comment type="caution">
    <text evidence="4">The sequence shown here is derived from an EMBL/GenBank/DDBJ whole genome shotgun (WGS) entry which is preliminary data.</text>
</comment>
<gene>
    <name evidence="4" type="ORF">HPG69_017785</name>
</gene>
<dbReference type="EMBL" id="JACDTQ010000582">
    <property type="protein sequence ID" value="KAF5927308.1"/>
    <property type="molecule type" value="Genomic_DNA"/>
</dbReference>
<organism evidence="4 5">
    <name type="scientific">Diceros bicornis minor</name>
    <name type="common">South-central black rhinoceros</name>
    <dbReference type="NCBI Taxonomy" id="77932"/>
    <lineage>
        <taxon>Eukaryota</taxon>
        <taxon>Metazoa</taxon>
        <taxon>Chordata</taxon>
        <taxon>Craniata</taxon>
        <taxon>Vertebrata</taxon>
        <taxon>Euteleostomi</taxon>
        <taxon>Mammalia</taxon>
        <taxon>Eutheria</taxon>
        <taxon>Laurasiatheria</taxon>
        <taxon>Perissodactyla</taxon>
        <taxon>Rhinocerotidae</taxon>
        <taxon>Diceros</taxon>
    </lineage>
</organism>
<dbReference type="PANTHER" id="PTHR13589">
    <property type="entry name" value="CREB-REGULATED TRANSCRIPTION COACTIVATOR"/>
    <property type="match status" value="1"/>
</dbReference>
<evidence type="ECO:0000259" key="3">
    <source>
        <dbReference type="Pfam" id="PF12886"/>
    </source>
</evidence>
<proteinExistence type="predicted"/>
<dbReference type="InterPro" id="IPR024786">
    <property type="entry name" value="TORC"/>
</dbReference>
<dbReference type="Proteomes" id="UP000551758">
    <property type="component" value="Unassembled WGS sequence"/>
</dbReference>
<dbReference type="AlphaFoldDB" id="A0A7J7FHC6"/>
<dbReference type="GO" id="GO:0005634">
    <property type="term" value="C:nucleus"/>
    <property type="evidence" value="ECO:0007669"/>
    <property type="project" value="InterPro"/>
</dbReference>
<evidence type="ECO:0000313" key="5">
    <source>
        <dbReference type="Proteomes" id="UP000551758"/>
    </source>
</evidence>
<feature type="compositionally biased region" description="Low complexity" evidence="1">
    <location>
        <begin position="265"/>
        <end position="288"/>
    </location>
</feature>
<keyword evidence="5" id="KW-1185">Reference proteome</keyword>
<sequence>MEGFCDGENDVHGEVVSFPGPLKEENLLNVPKPLPKQLWETKEIQSLSGRPRSCDVGGGNAFPHNGQNIGLSPFLGTLNTGGSLPDLTNLHYSTPLPASLDTGDHVFGSMSVGNSVGNLPAAMTHLGIRSSSGLQSSRSNPSIQATLNKTALSSSLNSHPQTSVPNTSALHPSLRLFSLSNPSLSTTNLSGPSRRRQPPVSPLTLSPGPEAPQGFSRQLSSTSPLNVYPVSQMVSSDRSPLSFLPTEAEAHVSPPPPYPTPQELPQPLLQQPHAQEPPASQPPAASSLPQSDFQLLTAQVPLVQQGPREPQDSFHLRPNLYSNCGSFPNTILTEDSSTSLFKDLSSALAGMPEVSLNVDTPFPLEEELQIEPLSLDGLNMLSDSSMGLLDPSVEETFRADRL</sequence>
<dbReference type="GO" id="GO:0008140">
    <property type="term" value="F:cAMP response element binding protein binding"/>
    <property type="evidence" value="ECO:0007669"/>
    <property type="project" value="TreeGrafter"/>
</dbReference>
<dbReference type="InterPro" id="IPR024785">
    <property type="entry name" value="TORC_C"/>
</dbReference>
<evidence type="ECO:0008006" key="6">
    <source>
        <dbReference type="Google" id="ProtNLM"/>
    </source>
</evidence>
<feature type="domain" description="Transducer of regulated CREB activity C-terminal" evidence="3">
    <location>
        <begin position="328"/>
        <end position="402"/>
    </location>
</feature>
<evidence type="ECO:0000259" key="2">
    <source>
        <dbReference type="Pfam" id="PF12885"/>
    </source>
</evidence>
<feature type="domain" description="Transducer of regulated CREB activity middle" evidence="2">
    <location>
        <begin position="3"/>
        <end position="131"/>
    </location>
</feature>
<feature type="compositionally biased region" description="Pro residues" evidence="1">
    <location>
        <begin position="253"/>
        <end position="264"/>
    </location>
</feature>
<feature type="region of interest" description="Disordered" evidence="1">
    <location>
        <begin position="247"/>
        <end position="288"/>
    </location>
</feature>
<feature type="region of interest" description="Disordered" evidence="1">
    <location>
        <begin position="181"/>
        <end position="223"/>
    </location>
</feature>
<protein>
    <recommendedName>
        <fullName evidence="6">CREB regulated transcription coactivator 3</fullName>
    </recommendedName>
</protein>
<evidence type="ECO:0000256" key="1">
    <source>
        <dbReference type="SAM" id="MobiDB-lite"/>
    </source>
</evidence>
<dbReference type="Pfam" id="PF12886">
    <property type="entry name" value="TORC_C"/>
    <property type="match status" value="1"/>
</dbReference>
<dbReference type="GO" id="GO:0045944">
    <property type="term" value="P:positive regulation of transcription by RNA polymerase II"/>
    <property type="evidence" value="ECO:0007669"/>
    <property type="project" value="TreeGrafter"/>
</dbReference>
<dbReference type="PANTHER" id="PTHR13589:SF4">
    <property type="entry name" value="CREB-REGULATED TRANSCRIPTION COACTIVATOR 3"/>
    <property type="match status" value="1"/>
</dbReference>